<evidence type="ECO:0000313" key="5">
    <source>
        <dbReference type="EMBL" id="MFC4727870.1"/>
    </source>
</evidence>
<dbReference type="PANTHER" id="PTHR10803:SF3">
    <property type="entry name" value="ATPASE GET3"/>
    <property type="match status" value="1"/>
</dbReference>
<dbReference type="PANTHER" id="PTHR10803">
    <property type="entry name" value="ARSENICAL PUMP-DRIVING ATPASE ARSENITE-TRANSLOCATING ATPASE"/>
    <property type="match status" value="1"/>
</dbReference>
<dbReference type="Gene3D" id="3.40.50.300">
    <property type="entry name" value="P-loop containing nucleotide triphosphate hydrolases"/>
    <property type="match status" value="1"/>
</dbReference>
<evidence type="ECO:0000256" key="2">
    <source>
        <dbReference type="ARBA" id="ARBA00052296"/>
    </source>
</evidence>
<dbReference type="InterPro" id="IPR003593">
    <property type="entry name" value="AAA+_ATPase"/>
</dbReference>
<gene>
    <name evidence="5" type="ORF">ACFO3Q_06755</name>
</gene>
<dbReference type="InterPro" id="IPR027417">
    <property type="entry name" value="P-loop_NTPase"/>
</dbReference>
<evidence type="ECO:0000256" key="3">
    <source>
        <dbReference type="ARBA" id="ARBA00066752"/>
    </source>
</evidence>
<feature type="domain" description="AAA+ ATPase" evidence="4">
    <location>
        <begin position="8"/>
        <end position="276"/>
    </location>
</feature>
<reference evidence="6" key="1">
    <citation type="journal article" date="2019" name="Int. J. Syst. Evol. Microbiol.">
        <title>The Global Catalogue of Microorganisms (GCM) 10K type strain sequencing project: providing services to taxonomists for standard genome sequencing and annotation.</title>
        <authorList>
            <consortium name="The Broad Institute Genomics Platform"/>
            <consortium name="The Broad Institute Genome Sequencing Center for Infectious Disease"/>
            <person name="Wu L."/>
            <person name="Ma J."/>
        </authorList>
    </citation>
    <scope>NUCLEOTIDE SEQUENCE [LARGE SCALE GENOMIC DNA]</scope>
    <source>
        <strain evidence="6">CGMCC 1.13574</strain>
    </source>
</reference>
<dbReference type="Proteomes" id="UP001595892">
    <property type="component" value="Unassembled WGS sequence"/>
</dbReference>
<dbReference type="EMBL" id="JBHSGG010000017">
    <property type="protein sequence ID" value="MFC4727870.1"/>
    <property type="molecule type" value="Genomic_DNA"/>
</dbReference>
<dbReference type="Pfam" id="PF02374">
    <property type="entry name" value="ArsA_ATPase"/>
    <property type="match status" value="1"/>
</dbReference>
<protein>
    <recommendedName>
        <fullName evidence="3">arsenite-transporting ATPase</fullName>
        <ecNumber evidence="3">7.3.2.7</ecNumber>
    </recommendedName>
</protein>
<dbReference type="InterPro" id="IPR016300">
    <property type="entry name" value="ATPase_ArsA/GET3"/>
</dbReference>
<sequence length="332" mass="36297">MLLELAASRRVLFFGGKGGVGKTTVAAAVALAAADAGRRVLLVSTDPAHNLGHLWERPVGPEPVRVAPGLDALEIDPERSVDRHLSEVEDALRRMMPREMGGEIEKHMALSRDAPGMHEAALLERIAETVETGLGGYDLLVFDTAPSGHTARLMALPELISAWTEGMLHRQERSARFGEALRNFGRDEGMGDRIIGRDPDAPVPPDDRVARIRGILHRRRHRFAHLRETMTDAERTAFVIVLAAERLPVLETIEFEAQLRRSGVHVGGLVVNKRAPADAGDFLAHRRAQEARYLDMLAEALPALPVQEIPLQPDEVVGGEALRGFARVLGVS</sequence>
<comment type="caution">
    <text evidence="5">The sequence shown here is derived from an EMBL/GenBank/DDBJ whole genome shotgun (WGS) entry which is preliminary data.</text>
</comment>
<evidence type="ECO:0000313" key="6">
    <source>
        <dbReference type="Proteomes" id="UP001595892"/>
    </source>
</evidence>
<dbReference type="SUPFAM" id="SSF52540">
    <property type="entry name" value="P-loop containing nucleoside triphosphate hydrolases"/>
    <property type="match status" value="1"/>
</dbReference>
<dbReference type="RefSeq" id="WP_377003881.1">
    <property type="nucleotide sequence ID" value="NZ_JBHSGG010000017.1"/>
</dbReference>
<dbReference type="EC" id="7.3.2.7" evidence="3"/>
<organism evidence="5 6">
    <name type="scientific">Coralloluteibacterium thermophilum</name>
    <dbReference type="NCBI Taxonomy" id="2707049"/>
    <lineage>
        <taxon>Bacteria</taxon>
        <taxon>Pseudomonadati</taxon>
        <taxon>Pseudomonadota</taxon>
        <taxon>Gammaproteobacteria</taxon>
        <taxon>Lysobacterales</taxon>
        <taxon>Lysobacteraceae</taxon>
        <taxon>Coralloluteibacterium</taxon>
    </lineage>
</organism>
<dbReference type="InterPro" id="IPR025723">
    <property type="entry name" value="ArsA/GET3_ATPase-like"/>
</dbReference>
<accession>A0ABV9NJ59</accession>
<comment type="catalytic activity">
    <reaction evidence="2">
        <text>arsenite(in) + ATP + H2O = arsenite(out) + ADP + phosphate + H(+)</text>
        <dbReference type="Rhea" id="RHEA:11348"/>
        <dbReference type="ChEBI" id="CHEBI:15377"/>
        <dbReference type="ChEBI" id="CHEBI:15378"/>
        <dbReference type="ChEBI" id="CHEBI:29242"/>
        <dbReference type="ChEBI" id="CHEBI:30616"/>
        <dbReference type="ChEBI" id="CHEBI:43474"/>
        <dbReference type="ChEBI" id="CHEBI:456216"/>
        <dbReference type="EC" id="7.3.2.7"/>
    </reaction>
</comment>
<dbReference type="NCBIfam" id="TIGR00345">
    <property type="entry name" value="GET3_arsA_TRC40"/>
    <property type="match status" value="1"/>
</dbReference>
<dbReference type="SMART" id="SM00382">
    <property type="entry name" value="AAA"/>
    <property type="match status" value="1"/>
</dbReference>
<proteinExistence type="inferred from homology"/>
<evidence type="ECO:0000259" key="4">
    <source>
        <dbReference type="SMART" id="SM00382"/>
    </source>
</evidence>
<comment type="similarity">
    <text evidence="1">Belongs to the arsA ATPase family.</text>
</comment>
<name>A0ABV9NJ59_9GAMM</name>
<evidence type="ECO:0000256" key="1">
    <source>
        <dbReference type="ARBA" id="ARBA00011040"/>
    </source>
</evidence>
<dbReference type="CDD" id="cd02035">
    <property type="entry name" value="ArsA"/>
    <property type="match status" value="1"/>
</dbReference>
<keyword evidence="6" id="KW-1185">Reference proteome</keyword>